<evidence type="ECO:0000259" key="1">
    <source>
        <dbReference type="Pfam" id="PF08241"/>
    </source>
</evidence>
<dbReference type="AlphaFoldDB" id="A0AA43KFU6"/>
<dbReference type="EMBL" id="JANQDL010000103">
    <property type="protein sequence ID" value="MDH6065249.1"/>
    <property type="molecule type" value="Genomic_DNA"/>
</dbReference>
<reference evidence="2 3" key="1">
    <citation type="journal article" date="2023" name="J. Phycol.">
        <title>Chrysosporum ovalisporum is synonymous with the true-branching cyanobacterium Umezakia natans (Nostocales/Aphanizomenonaceae).</title>
        <authorList>
            <person name="McGregor G.B."/>
            <person name="Sendall B.C."/>
            <person name="Niiyama Y."/>
            <person name="Tuji A."/>
            <person name="Willis A."/>
        </authorList>
    </citation>
    <scope>NUCLEOTIDE SEQUENCE [LARGE SCALE GENOMIC DNA]</scope>
    <source>
        <strain evidence="2 3">FSS-62</strain>
    </source>
</reference>
<sequence>MKLKPEERQKLDDTDDQLFYDYPRFVTHVDEGFIQQLTDLYRDRLRDCALHNPGSPNARILDMMSSWVSHLPEEMEFAHVEGHGLNAKELARNSRLNHYFVQNLNLHPQLPLPDQSFDAVLNCVSVQYLQYPEAIFSEIHRILKPGGVAIISFSNRMFFQKAIQAWRDGSEATRVELVKHYFTSVPGFTVPEVIVNKSTIPNFLKWLGVGGGDPFYAVLAHRSLS</sequence>
<dbReference type="Pfam" id="PF08241">
    <property type="entry name" value="Methyltransf_11"/>
    <property type="match status" value="1"/>
</dbReference>
<dbReference type="InterPro" id="IPR029063">
    <property type="entry name" value="SAM-dependent_MTases_sf"/>
</dbReference>
<dbReference type="CDD" id="cd02440">
    <property type="entry name" value="AdoMet_MTases"/>
    <property type="match status" value="1"/>
</dbReference>
<keyword evidence="2" id="KW-0489">Methyltransferase</keyword>
<comment type="caution">
    <text evidence="2">The sequence shown here is derived from an EMBL/GenBank/DDBJ whole genome shotgun (WGS) entry which is preliminary data.</text>
</comment>
<name>A0AA43KFU6_9CYAN</name>
<protein>
    <submittedName>
        <fullName evidence="2">Methyltransferase domain-containing protein</fullName>
    </submittedName>
</protein>
<evidence type="ECO:0000313" key="3">
    <source>
        <dbReference type="Proteomes" id="UP001159370"/>
    </source>
</evidence>
<dbReference type="GO" id="GO:0032259">
    <property type="term" value="P:methylation"/>
    <property type="evidence" value="ECO:0007669"/>
    <property type="project" value="UniProtKB-KW"/>
</dbReference>
<evidence type="ECO:0000313" key="2">
    <source>
        <dbReference type="EMBL" id="MDH6065249.1"/>
    </source>
</evidence>
<proteinExistence type="predicted"/>
<dbReference type="Gene3D" id="3.40.50.150">
    <property type="entry name" value="Vaccinia Virus protein VP39"/>
    <property type="match status" value="1"/>
</dbReference>
<dbReference type="GO" id="GO:0008757">
    <property type="term" value="F:S-adenosylmethionine-dependent methyltransferase activity"/>
    <property type="evidence" value="ECO:0007669"/>
    <property type="project" value="InterPro"/>
</dbReference>
<organism evidence="2 3">
    <name type="scientific">Umezakia ovalisporum FSS-62</name>
    <dbReference type="NCBI Taxonomy" id="2971776"/>
    <lineage>
        <taxon>Bacteria</taxon>
        <taxon>Bacillati</taxon>
        <taxon>Cyanobacteriota</taxon>
        <taxon>Cyanophyceae</taxon>
        <taxon>Nostocales</taxon>
        <taxon>Nodulariaceae</taxon>
        <taxon>Umezakia</taxon>
    </lineage>
</organism>
<gene>
    <name evidence="2" type="ORF">NWP23_16100</name>
</gene>
<keyword evidence="2" id="KW-0808">Transferase</keyword>
<dbReference type="PANTHER" id="PTHR43036">
    <property type="entry name" value="OSJNBB0011N17.9 PROTEIN"/>
    <property type="match status" value="1"/>
</dbReference>
<dbReference type="InterPro" id="IPR013216">
    <property type="entry name" value="Methyltransf_11"/>
</dbReference>
<dbReference type="SUPFAM" id="SSF53335">
    <property type="entry name" value="S-adenosyl-L-methionine-dependent methyltransferases"/>
    <property type="match status" value="1"/>
</dbReference>
<dbReference type="RefSeq" id="WP_280692375.1">
    <property type="nucleotide sequence ID" value="NZ_JANQDL010000103.1"/>
</dbReference>
<feature type="domain" description="Methyltransferase type 11" evidence="1">
    <location>
        <begin position="87"/>
        <end position="151"/>
    </location>
</feature>
<dbReference type="PANTHER" id="PTHR43036:SF2">
    <property type="entry name" value="OS04G0481300 PROTEIN"/>
    <property type="match status" value="1"/>
</dbReference>
<accession>A0AA43KFU6</accession>
<dbReference type="Proteomes" id="UP001159370">
    <property type="component" value="Unassembled WGS sequence"/>
</dbReference>